<accession>A0ABT5DNZ9</accession>
<evidence type="ECO:0000313" key="4">
    <source>
        <dbReference type="Proteomes" id="UP001221838"/>
    </source>
</evidence>
<comment type="caution">
    <text evidence="3">The sequence shown here is derived from an EMBL/GenBank/DDBJ whole genome shotgun (WGS) entry which is preliminary data.</text>
</comment>
<dbReference type="Pfam" id="PF19559">
    <property type="entry name" value="DUF6081"/>
    <property type="match status" value="1"/>
</dbReference>
<evidence type="ECO:0000256" key="2">
    <source>
        <dbReference type="SAM" id="SignalP"/>
    </source>
</evidence>
<dbReference type="Proteomes" id="UP001221838">
    <property type="component" value="Unassembled WGS sequence"/>
</dbReference>
<dbReference type="RefSeq" id="WP_272145473.1">
    <property type="nucleotide sequence ID" value="NZ_JAQNDM010000002.1"/>
</dbReference>
<dbReference type="InterPro" id="IPR045727">
    <property type="entry name" value="DUF6081"/>
</dbReference>
<dbReference type="EMBL" id="JAQNDM010000002">
    <property type="protein sequence ID" value="MDC0714789.1"/>
    <property type="molecule type" value="Genomic_DNA"/>
</dbReference>
<evidence type="ECO:0000256" key="1">
    <source>
        <dbReference type="SAM" id="MobiDB-lite"/>
    </source>
</evidence>
<protein>
    <submittedName>
        <fullName evidence="3">DUF6081 family protein</fullName>
    </submittedName>
</protein>
<name>A0ABT5DNZ9_9BACT</name>
<evidence type="ECO:0000313" key="3">
    <source>
        <dbReference type="EMBL" id="MDC0714789.1"/>
    </source>
</evidence>
<feature type="chain" id="PRO_5047373008" evidence="2">
    <location>
        <begin position="29"/>
        <end position="355"/>
    </location>
</feature>
<gene>
    <name evidence="3" type="ORF">POL68_40445</name>
</gene>
<reference evidence="3 4" key="1">
    <citation type="submission" date="2022-11" db="EMBL/GenBank/DDBJ databases">
        <title>Minimal conservation of predation-associated metabolite biosynthetic gene clusters underscores biosynthetic potential of Myxococcota including descriptions for ten novel species: Archangium lansinium sp. nov., Myxococcus landrumus sp. nov., Nannocystis bai.</title>
        <authorList>
            <person name="Ahearne A."/>
            <person name="Stevens C."/>
            <person name="Dowd S."/>
        </authorList>
    </citation>
    <scope>NUCLEOTIDE SEQUENCE [LARGE SCALE GENOMIC DNA]</scope>
    <source>
        <strain evidence="3 4">NCWAL01</strain>
    </source>
</reference>
<proteinExistence type="predicted"/>
<feature type="signal peptide" evidence="2">
    <location>
        <begin position="1"/>
        <end position="28"/>
    </location>
</feature>
<sequence length="355" mass="38942">MMKTLQASLRVCSLVVLLPACASLPARAPYSREWGGFEGEFQVNTPEAKWVYSGAGSYVGDDGRVTPSREGGLRVVASGVNPSTGEPAFARTTGQEGSTGGPHGGTDHIKWLIYMNNKASSGQLGFDAIPGQELACETWISGRTYGTGLHPFGSAVTHHTDDLRLASFAQNTVDSETAMVFDFFFTNEQVYAFYERLPFARTPENHYASFSFMIPVAKRTPDSSHHVKIAYDRAAGIVRWVLDDHEVFRVNRVGRHIDRKYMALDHGGVEQDVDMRQLNCGMGMFTLLDFYLPSGAGLVRLSDASNNYFVPSSTEPVPLTFVDEKSKDSSRLFGQGAELRVTRYVVSSSPVKADP</sequence>
<feature type="region of interest" description="Disordered" evidence="1">
    <location>
        <begin position="84"/>
        <end position="103"/>
    </location>
</feature>
<keyword evidence="4" id="KW-1185">Reference proteome</keyword>
<keyword evidence="2" id="KW-0732">Signal</keyword>
<organism evidence="3 4">
    <name type="scientific">Stigmatella ashevillensis</name>
    <dbReference type="NCBI Taxonomy" id="2995309"/>
    <lineage>
        <taxon>Bacteria</taxon>
        <taxon>Pseudomonadati</taxon>
        <taxon>Myxococcota</taxon>
        <taxon>Myxococcia</taxon>
        <taxon>Myxococcales</taxon>
        <taxon>Cystobacterineae</taxon>
        <taxon>Archangiaceae</taxon>
        <taxon>Stigmatella</taxon>
    </lineage>
</organism>